<dbReference type="AlphaFoldDB" id="A0AAU7QS79"/>
<accession>A0AAU7QS79</accession>
<gene>
    <name evidence="1" type="ORF">ABNO60_00785</name>
</gene>
<evidence type="ECO:0000313" key="1">
    <source>
        <dbReference type="EMBL" id="XBT18669.1"/>
    </source>
</evidence>
<sequence>MFYYKFNKKYKIFRKKKKNNIIFYKNFFFKFYINNNNKKKININFYFINKIKNSIIRNNIKNKIKHIIQEYFIFFLLIKKNIYIQFCFFNNFKYILCKKYILLFLKNYLK</sequence>
<reference evidence="1" key="1">
    <citation type="submission" date="2024-06" db="EMBL/GenBank/DDBJ databases">
        <title>Diversity, functionality, and evolutionary history of bacterial symbionts in false click beetles (Coleoptera, Throscidae).</title>
        <authorList>
            <person name="Wierz J.C."/>
            <person name="Malm H."/>
            <person name="Kaltenpoth M."/>
            <person name="Engl T."/>
        </authorList>
    </citation>
    <scope>NUCLEOTIDE SEQUENCE</scope>
    <source>
        <strain evidence="1">Tcar</strain>
    </source>
</reference>
<organism evidence="1">
    <name type="scientific">Candidatus Shikimatogenerans sp. Tcar</name>
    <dbReference type="NCBI Taxonomy" id="3158565"/>
    <lineage>
        <taxon>Bacteria</taxon>
        <taxon>Pseudomonadati</taxon>
        <taxon>Bacteroidota</taxon>
        <taxon>Flavobacteriia</taxon>
        <taxon>Flavobacteriales</taxon>
        <taxon>Candidatus Shikimatogenerans</taxon>
    </lineage>
</organism>
<name>A0AAU7QS79_9FLAO</name>
<dbReference type="EMBL" id="CP157896">
    <property type="protein sequence ID" value="XBT18669.1"/>
    <property type="molecule type" value="Genomic_DNA"/>
</dbReference>
<protein>
    <submittedName>
        <fullName evidence="1">Uncharacterized protein</fullName>
    </submittedName>
</protein>
<proteinExistence type="predicted"/>